<proteinExistence type="inferred from homology"/>
<protein>
    <submittedName>
        <fullName evidence="3">Transglutaminase-like domain-containing protein</fullName>
    </submittedName>
</protein>
<dbReference type="InterPro" id="IPR032698">
    <property type="entry name" value="SirB1_N"/>
</dbReference>
<feature type="domain" description="Protein SirB1 N-terminal" evidence="2">
    <location>
        <begin position="101"/>
        <end position="250"/>
    </location>
</feature>
<comment type="similarity">
    <text evidence="1">Belongs to the UPF0162 family.</text>
</comment>
<keyword evidence="4" id="KW-1185">Reference proteome</keyword>
<organism evidence="3 4">
    <name type="scientific">Shiella aurantiaca</name>
    <dbReference type="NCBI Taxonomy" id="3058365"/>
    <lineage>
        <taxon>Bacteria</taxon>
        <taxon>Pseudomonadati</taxon>
        <taxon>Bacteroidota</taxon>
        <taxon>Cytophagia</taxon>
        <taxon>Cytophagales</taxon>
        <taxon>Shiellaceae</taxon>
        <taxon>Shiella</taxon>
    </lineage>
</organism>
<accession>A0ABT8F8H9</accession>
<gene>
    <name evidence="3" type="ORF">QWY31_13455</name>
</gene>
<dbReference type="PANTHER" id="PTHR31350">
    <property type="entry name" value="SI:DKEY-261L7.2"/>
    <property type="match status" value="1"/>
</dbReference>
<dbReference type="RefSeq" id="WP_320005048.1">
    <property type="nucleotide sequence ID" value="NZ_JAUHJS010000007.1"/>
</dbReference>
<evidence type="ECO:0000313" key="4">
    <source>
        <dbReference type="Proteomes" id="UP001168552"/>
    </source>
</evidence>
<evidence type="ECO:0000259" key="2">
    <source>
        <dbReference type="Pfam" id="PF13369"/>
    </source>
</evidence>
<evidence type="ECO:0000313" key="3">
    <source>
        <dbReference type="EMBL" id="MDN4166511.1"/>
    </source>
</evidence>
<comment type="caution">
    <text evidence="3">The sequence shown here is derived from an EMBL/GenBank/DDBJ whole genome shotgun (WGS) entry which is preliminary data.</text>
</comment>
<dbReference type="PANTHER" id="PTHR31350:SF21">
    <property type="entry name" value="F-BOX ONLY PROTEIN 21"/>
    <property type="match status" value="1"/>
</dbReference>
<reference evidence="3" key="1">
    <citation type="submission" date="2023-06" db="EMBL/GenBank/DDBJ databases">
        <title>Cytophagales bacterium Strain LB-30, isolated from soil.</title>
        <authorList>
            <person name="Liu B."/>
        </authorList>
    </citation>
    <scope>NUCLEOTIDE SEQUENCE</scope>
    <source>
        <strain evidence="3">LB-30</strain>
    </source>
</reference>
<dbReference type="Pfam" id="PF13369">
    <property type="entry name" value="Transglut_core2"/>
    <property type="match status" value="1"/>
</dbReference>
<name>A0ABT8F8H9_9BACT</name>
<dbReference type="EMBL" id="JAUHJS010000007">
    <property type="protein sequence ID" value="MDN4166511.1"/>
    <property type="molecule type" value="Genomic_DNA"/>
</dbReference>
<dbReference type="Proteomes" id="UP001168552">
    <property type="component" value="Unassembled WGS sequence"/>
</dbReference>
<evidence type="ECO:0000256" key="1">
    <source>
        <dbReference type="ARBA" id="ARBA00007100"/>
    </source>
</evidence>
<sequence length="284" mass="33039">MNAKELQALVSLLDDEDAEVSAHVEQKIMSLGHEVIPFLEMEWEKSFNPILQKRLEEMVHTIQFDALLHRLKAWNESSEQDLLEGMWLVATFQYPDLDLAKLREQIEQLYYEAWLDFKPNLNPYDYVKILNSVLFGKLRFGANTKNFHAPANSMINSILETRKGNPIALCSIYLLIAQKLGLPIYGVNLPNLFILTYKTEEVQFYINAFNRGLIFTKEDIDNYIQHLQLSPNPIFYQPCTHADIVRRMLRNLEYSFEKLGDHAKSEEIKRLIIQISDSEDTGII</sequence>